<evidence type="ECO:0000256" key="1">
    <source>
        <dbReference type="SAM" id="MobiDB-lite"/>
    </source>
</evidence>
<sequence length="121" mass="13360">MASHLLSAATLRRGVVMTKAARQSSSTKKRWVKDVKTDSTHPPEGLFTKDPETIARTLASKKVSPKGPASGLRMLTYFINRGGKGLSASRRKELEKAKELLSERVHPEEASTHRKAHKRSA</sequence>
<protein>
    <submittedName>
        <fullName evidence="2">DUF3175 domain-containing protein</fullName>
    </submittedName>
</protein>
<dbReference type="RefSeq" id="WP_263336150.1">
    <property type="nucleotide sequence ID" value="NZ_JAGSYH010000003.1"/>
</dbReference>
<proteinExistence type="predicted"/>
<evidence type="ECO:0000313" key="3">
    <source>
        <dbReference type="Proteomes" id="UP001596091"/>
    </source>
</evidence>
<feature type="region of interest" description="Disordered" evidence="1">
    <location>
        <begin position="19"/>
        <end position="48"/>
    </location>
</feature>
<dbReference type="EMBL" id="JBHSPH010000002">
    <property type="protein sequence ID" value="MFC5862593.1"/>
    <property type="molecule type" value="Genomic_DNA"/>
</dbReference>
<organism evidence="2 3">
    <name type="scientific">Acidicapsa dinghuensis</name>
    <dbReference type="NCBI Taxonomy" id="2218256"/>
    <lineage>
        <taxon>Bacteria</taxon>
        <taxon>Pseudomonadati</taxon>
        <taxon>Acidobacteriota</taxon>
        <taxon>Terriglobia</taxon>
        <taxon>Terriglobales</taxon>
        <taxon>Acidobacteriaceae</taxon>
        <taxon>Acidicapsa</taxon>
    </lineage>
</organism>
<dbReference type="InterPro" id="IPR021513">
    <property type="entry name" value="Phage_RSL1_Orf186"/>
</dbReference>
<dbReference type="Pfam" id="PF11373">
    <property type="entry name" value="DUF3175"/>
    <property type="match status" value="1"/>
</dbReference>
<keyword evidence="3" id="KW-1185">Reference proteome</keyword>
<feature type="region of interest" description="Disordered" evidence="1">
    <location>
        <begin position="97"/>
        <end position="121"/>
    </location>
</feature>
<dbReference type="Proteomes" id="UP001596091">
    <property type="component" value="Unassembled WGS sequence"/>
</dbReference>
<name>A0ABW1EER8_9BACT</name>
<reference evidence="3" key="1">
    <citation type="journal article" date="2019" name="Int. J. Syst. Evol. Microbiol.">
        <title>The Global Catalogue of Microorganisms (GCM) 10K type strain sequencing project: providing services to taxonomists for standard genome sequencing and annotation.</title>
        <authorList>
            <consortium name="The Broad Institute Genomics Platform"/>
            <consortium name="The Broad Institute Genome Sequencing Center for Infectious Disease"/>
            <person name="Wu L."/>
            <person name="Ma J."/>
        </authorList>
    </citation>
    <scope>NUCLEOTIDE SEQUENCE [LARGE SCALE GENOMIC DNA]</scope>
    <source>
        <strain evidence="3">JCM 4087</strain>
    </source>
</reference>
<evidence type="ECO:0000313" key="2">
    <source>
        <dbReference type="EMBL" id="MFC5862593.1"/>
    </source>
</evidence>
<comment type="caution">
    <text evidence="2">The sequence shown here is derived from an EMBL/GenBank/DDBJ whole genome shotgun (WGS) entry which is preliminary data.</text>
</comment>
<gene>
    <name evidence="2" type="ORF">ACFPT7_09850</name>
</gene>
<feature type="compositionally biased region" description="Basic and acidic residues" evidence="1">
    <location>
        <begin position="32"/>
        <end position="48"/>
    </location>
</feature>
<accession>A0ABW1EER8</accession>
<feature type="compositionally biased region" description="Basic and acidic residues" evidence="1">
    <location>
        <begin position="97"/>
        <end position="112"/>
    </location>
</feature>